<dbReference type="RefSeq" id="WP_210758236.1">
    <property type="nucleotide sequence ID" value="NZ_CP060139.1"/>
</dbReference>
<sequence>MSDFLREVIEGLEANDKYLLSKYFYNSEGDRLFQQIMQLDEYYLSRAEAEILKEQSPQICAHLPKQGFRLAELGAGDGTKTRYLLEAALDAKKEFSYHPIDISSNALEIISTNLNHWLPELEFEPMADEYFSALSRLAQMDDKALCVLFLGSNIGNFRRDNVDVFMSHLHQSLKPRDHLLLGIDLKKDPNKILAAYNDSMGITAAFNFNILRRINDELGGQFDLSKFRHYNNYDPHSGESRSYLLSLETQDIYIEKAGRSFHFDRHEAIHTETSRKYSPRDLQQLAEKHGFKIEQRFSDSQNFYEDQLWIRL</sequence>
<accession>A0A7H0VDA3</accession>
<dbReference type="GO" id="GO:0008168">
    <property type="term" value="F:methyltransferase activity"/>
    <property type="evidence" value="ECO:0007669"/>
    <property type="project" value="UniProtKB-KW"/>
</dbReference>
<dbReference type="Gene3D" id="3.40.50.150">
    <property type="entry name" value="Vaccinia Virus protein VP39"/>
    <property type="match status" value="1"/>
</dbReference>
<dbReference type="InterPro" id="IPR019257">
    <property type="entry name" value="MeTrfase_dom"/>
</dbReference>
<dbReference type="InterPro" id="IPR017804">
    <property type="entry name" value="MeTrfase_EgtD-like"/>
</dbReference>
<dbReference type="Proteomes" id="UP000516305">
    <property type="component" value="Chromosome"/>
</dbReference>
<dbReference type="AlphaFoldDB" id="A0A7H0VDA3"/>
<keyword evidence="2 4" id="KW-0808">Transferase</keyword>
<keyword evidence="5" id="KW-1185">Reference proteome</keyword>
<evidence type="ECO:0000256" key="1">
    <source>
        <dbReference type="ARBA" id="ARBA00022603"/>
    </source>
</evidence>
<dbReference type="Pfam" id="PF10017">
    <property type="entry name" value="Methyltransf_33"/>
    <property type="match status" value="1"/>
</dbReference>
<dbReference type="SUPFAM" id="SSF53335">
    <property type="entry name" value="S-adenosyl-L-methionine-dependent methyltransferases"/>
    <property type="match status" value="1"/>
</dbReference>
<proteinExistence type="predicted"/>
<protein>
    <submittedName>
        <fullName evidence="4">L-histidine N(Alpha)-methyltransferase</fullName>
    </submittedName>
</protein>
<name>A0A7H0VDA3_9FLAO</name>
<dbReference type="InterPro" id="IPR029063">
    <property type="entry name" value="SAM-dependent_MTases_sf"/>
</dbReference>
<dbReference type="GO" id="GO:0032259">
    <property type="term" value="P:methylation"/>
    <property type="evidence" value="ECO:0007669"/>
    <property type="project" value="UniProtKB-KW"/>
</dbReference>
<dbReference type="PANTHER" id="PTHR43397:SF1">
    <property type="entry name" value="ERGOTHIONEINE BIOSYNTHESIS PROTEIN 1"/>
    <property type="match status" value="1"/>
</dbReference>
<evidence type="ECO:0000256" key="2">
    <source>
        <dbReference type="ARBA" id="ARBA00022679"/>
    </source>
</evidence>
<dbReference type="InterPro" id="IPR051128">
    <property type="entry name" value="EgtD_Methyltrsf_superfamily"/>
</dbReference>
<organism evidence="4 5">
    <name type="scientific">Croceimicrobium hydrocarbonivorans</name>
    <dbReference type="NCBI Taxonomy" id="2761580"/>
    <lineage>
        <taxon>Bacteria</taxon>
        <taxon>Pseudomonadati</taxon>
        <taxon>Bacteroidota</taxon>
        <taxon>Flavobacteriia</taxon>
        <taxon>Flavobacteriales</taxon>
        <taxon>Owenweeksiaceae</taxon>
        <taxon>Croceimicrobium</taxon>
    </lineage>
</organism>
<evidence type="ECO:0000259" key="3">
    <source>
        <dbReference type="Pfam" id="PF10017"/>
    </source>
</evidence>
<feature type="domain" description="Histidine-specific methyltransferase SAM-dependent" evidence="3">
    <location>
        <begin position="6"/>
        <end position="309"/>
    </location>
</feature>
<dbReference type="PIRSF" id="PIRSF018005">
    <property type="entry name" value="UCP018005"/>
    <property type="match status" value="1"/>
</dbReference>
<dbReference type="EMBL" id="CP060139">
    <property type="protein sequence ID" value="QNR23701.1"/>
    <property type="molecule type" value="Genomic_DNA"/>
</dbReference>
<evidence type="ECO:0000313" key="4">
    <source>
        <dbReference type="EMBL" id="QNR23701.1"/>
    </source>
</evidence>
<dbReference type="KEGG" id="chyd:H4K34_15170"/>
<keyword evidence="1 4" id="KW-0489">Methyltransferase</keyword>
<evidence type="ECO:0000313" key="5">
    <source>
        <dbReference type="Proteomes" id="UP000516305"/>
    </source>
</evidence>
<dbReference type="PANTHER" id="PTHR43397">
    <property type="entry name" value="ERGOTHIONEINE BIOSYNTHESIS PROTEIN 1"/>
    <property type="match status" value="1"/>
</dbReference>
<reference evidence="4 5" key="1">
    <citation type="submission" date="2020-08" db="EMBL/GenBank/DDBJ databases">
        <title>Croceimicrobium hydrocarbonivorans gen. nov., sp. nov., a novel marine bacterium isolated from a bacterial consortium that degrades polyethylene terephthalate.</title>
        <authorList>
            <person name="Liu R."/>
        </authorList>
    </citation>
    <scope>NUCLEOTIDE SEQUENCE [LARGE SCALE GENOMIC DNA]</scope>
    <source>
        <strain evidence="4 5">A20-9</strain>
    </source>
</reference>
<gene>
    <name evidence="4" type="ORF">H4K34_15170</name>
</gene>